<dbReference type="AlphaFoldDB" id="A0A1I1VMP9"/>
<dbReference type="RefSeq" id="WP_091876885.1">
    <property type="nucleotide sequence ID" value="NZ_FOLD01000040.1"/>
</dbReference>
<evidence type="ECO:0000256" key="1">
    <source>
        <dbReference type="SAM" id="MobiDB-lite"/>
    </source>
</evidence>
<dbReference type="STRING" id="1164594.SAMN05216204_14045"/>
<gene>
    <name evidence="2" type="ORF">SAMN05216204_14045</name>
</gene>
<feature type="region of interest" description="Disordered" evidence="1">
    <location>
        <begin position="1"/>
        <end position="22"/>
    </location>
</feature>
<keyword evidence="3" id="KW-1185">Reference proteome</keyword>
<proteinExistence type="predicted"/>
<evidence type="ECO:0000313" key="2">
    <source>
        <dbReference type="EMBL" id="SFD84129.1"/>
    </source>
</evidence>
<dbReference type="OrthoDB" id="8759517at2"/>
<reference evidence="3" key="1">
    <citation type="submission" date="2016-10" db="EMBL/GenBank/DDBJ databases">
        <authorList>
            <person name="Varghese N."/>
            <person name="Submissions S."/>
        </authorList>
    </citation>
    <scope>NUCLEOTIDE SEQUENCE [LARGE SCALE GENOMIC DNA]</scope>
    <source>
        <strain evidence="3">CGMCC 1.12041</strain>
    </source>
</reference>
<protein>
    <recommendedName>
        <fullName evidence="4">KOW domain-containing protein</fullName>
    </recommendedName>
</protein>
<evidence type="ECO:0000313" key="3">
    <source>
        <dbReference type="Proteomes" id="UP000198639"/>
    </source>
</evidence>
<sequence length="65" mass="6754">MKKDPIGPGSTVKFDSEDGPQTGTVHEIKTDLTNGAKVALVRVAGTLSGAPWRVPVNDLTHAEAA</sequence>
<dbReference type="Proteomes" id="UP000198639">
    <property type="component" value="Unassembled WGS sequence"/>
</dbReference>
<evidence type="ECO:0008006" key="4">
    <source>
        <dbReference type="Google" id="ProtNLM"/>
    </source>
</evidence>
<accession>A0A1I1VMP9</accession>
<organism evidence="2 3">
    <name type="scientific">Massilia yuzhufengensis</name>
    <dbReference type="NCBI Taxonomy" id="1164594"/>
    <lineage>
        <taxon>Bacteria</taxon>
        <taxon>Pseudomonadati</taxon>
        <taxon>Pseudomonadota</taxon>
        <taxon>Betaproteobacteria</taxon>
        <taxon>Burkholderiales</taxon>
        <taxon>Oxalobacteraceae</taxon>
        <taxon>Telluria group</taxon>
        <taxon>Massilia</taxon>
    </lineage>
</organism>
<name>A0A1I1VMP9_9BURK</name>
<dbReference type="EMBL" id="FOLD01000040">
    <property type="protein sequence ID" value="SFD84129.1"/>
    <property type="molecule type" value="Genomic_DNA"/>
</dbReference>